<dbReference type="InterPro" id="IPR001611">
    <property type="entry name" value="Leu-rich_rpt"/>
</dbReference>
<keyword evidence="1" id="KW-0472">Membrane</keyword>
<dbReference type="Proteomes" id="UP001177003">
    <property type="component" value="Chromosome 2"/>
</dbReference>
<protein>
    <recommendedName>
        <fullName evidence="4">Non-specific serine/threonine protein kinase</fullName>
    </recommendedName>
</protein>
<keyword evidence="3" id="KW-1185">Reference proteome</keyword>
<accession>A0AA35VKL5</accession>
<gene>
    <name evidence="2" type="ORF">LSALG_LOCUS10809</name>
</gene>
<keyword evidence="1" id="KW-0812">Transmembrane</keyword>
<organism evidence="2 3">
    <name type="scientific">Lactuca saligna</name>
    <name type="common">Willowleaf lettuce</name>
    <dbReference type="NCBI Taxonomy" id="75948"/>
    <lineage>
        <taxon>Eukaryota</taxon>
        <taxon>Viridiplantae</taxon>
        <taxon>Streptophyta</taxon>
        <taxon>Embryophyta</taxon>
        <taxon>Tracheophyta</taxon>
        <taxon>Spermatophyta</taxon>
        <taxon>Magnoliopsida</taxon>
        <taxon>eudicotyledons</taxon>
        <taxon>Gunneridae</taxon>
        <taxon>Pentapetalae</taxon>
        <taxon>asterids</taxon>
        <taxon>campanulids</taxon>
        <taxon>Asterales</taxon>
        <taxon>Asteraceae</taxon>
        <taxon>Cichorioideae</taxon>
        <taxon>Cichorieae</taxon>
        <taxon>Lactucinae</taxon>
        <taxon>Lactuca</taxon>
    </lineage>
</organism>
<dbReference type="PROSITE" id="PS51450">
    <property type="entry name" value="LRR"/>
    <property type="match status" value="1"/>
</dbReference>
<sequence>MYPLSLATCRLQYLDLSDNFLTGYNGLNNCYYLSYLDLSDNIFVGETVNCSNFLWLEYYSLNVSRLYLGYCTETNFLRKPSKAHKHILLLVILLPIIVGFCFLVIGYVLYPNKKATTEKSQLEIQKHGDVCSVLSYDGTLAFEDRGL</sequence>
<dbReference type="AlphaFoldDB" id="A0AA35VKL5"/>
<dbReference type="SUPFAM" id="SSF52058">
    <property type="entry name" value="L domain-like"/>
    <property type="match status" value="1"/>
</dbReference>
<dbReference type="InterPro" id="IPR032675">
    <property type="entry name" value="LRR_dom_sf"/>
</dbReference>
<reference evidence="2" key="1">
    <citation type="submission" date="2023-04" db="EMBL/GenBank/DDBJ databases">
        <authorList>
            <person name="Vijverberg K."/>
            <person name="Xiong W."/>
            <person name="Schranz E."/>
        </authorList>
    </citation>
    <scope>NUCLEOTIDE SEQUENCE</scope>
</reference>
<proteinExistence type="predicted"/>
<dbReference type="EMBL" id="OX465078">
    <property type="protein sequence ID" value="CAI9270504.1"/>
    <property type="molecule type" value="Genomic_DNA"/>
</dbReference>
<evidence type="ECO:0000313" key="2">
    <source>
        <dbReference type="EMBL" id="CAI9270504.1"/>
    </source>
</evidence>
<evidence type="ECO:0008006" key="4">
    <source>
        <dbReference type="Google" id="ProtNLM"/>
    </source>
</evidence>
<feature type="transmembrane region" description="Helical" evidence="1">
    <location>
        <begin position="87"/>
        <end position="110"/>
    </location>
</feature>
<evidence type="ECO:0000313" key="3">
    <source>
        <dbReference type="Proteomes" id="UP001177003"/>
    </source>
</evidence>
<dbReference type="Gene3D" id="3.80.10.10">
    <property type="entry name" value="Ribonuclease Inhibitor"/>
    <property type="match status" value="1"/>
</dbReference>
<evidence type="ECO:0000256" key="1">
    <source>
        <dbReference type="SAM" id="Phobius"/>
    </source>
</evidence>
<name>A0AA35VKL5_LACSI</name>
<keyword evidence="1" id="KW-1133">Transmembrane helix</keyword>